<evidence type="ECO:0000256" key="9">
    <source>
        <dbReference type="ARBA" id="ARBA00023239"/>
    </source>
</evidence>
<dbReference type="GO" id="GO:0004408">
    <property type="term" value="F:holocytochrome-c synthase activity"/>
    <property type="evidence" value="ECO:0007669"/>
    <property type="project" value="UniProtKB-EC"/>
</dbReference>
<keyword evidence="9 10" id="KW-0456">Lyase</keyword>
<evidence type="ECO:0000256" key="8">
    <source>
        <dbReference type="ARBA" id="ARBA00023136"/>
    </source>
</evidence>
<keyword evidence="5 10" id="KW-0999">Mitochondrion inner membrane</keyword>
<organism evidence="12">
    <name type="scientific">Toxoplasma gondii (strain ATCC 50861 / VEG)</name>
    <dbReference type="NCBI Taxonomy" id="432359"/>
    <lineage>
        <taxon>Eukaryota</taxon>
        <taxon>Sar</taxon>
        <taxon>Alveolata</taxon>
        <taxon>Apicomplexa</taxon>
        <taxon>Conoidasida</taxon>
        <taxon>Coccidia</taxon>
        <taxon>Eucoccidiorida</taxon>
        <taxon>Eimeriorina</taxon>
        <taxon>Sarcocystidae</taxon>
        <taxon>Toxoplasma</taxon>
    </lineage>
</organism>
<evidence type="ECO:0000256" key="3">
    <source>
        <dbReference type="ARBA" id="ARBA00022617"/>
    </source>
</evidence>
<keyword evidence="8 10" id="KW-0472">Membrane</keyword>
<comment type="subcellular location">
    <subcellularLocation>
        <location evidence="1 10">Mitochondrion inner membrane</location>
    </subcellularLocation>
</comment>
<evidence type="ECO:0000256" key="11">
    <source>
        <dbReference type="SAM" id="MobiDB-lite"/>
    </source>
</evidence>
<comment type="catalytic activity">
    <reaction evidence="10">
        <text>holo-[cytochrome c] = apo-[cytochrome c] + heme b</text>
        <dbReference type="Rhea" id="RHEA:22648"/>
        <dbReference type="Rhea" id="RHEA-COMP:10725"/>
        <dbReference type="Rhea" id="RHEA-COMP:10726"/>
        <dbReference type="ChEBI" id="CHEBI:29950"/>
        <dbReference type="ChEBI" id="CHEBI:60344"/>
        <dbReference type="ChEBI" id="CHEBI:83739"/>
        <dbReference type="EC" id="4.4.1.17"/>
    </reaction>
</comment>
<keyword evidence="3 10" id="KW-0349">Heme</keyword>
<dbReference type="PANTHER" id="PTHR12743">
    <property type="entry name" value="CYTOCHROME C1 HEME LYASE"/>
    <property type="match status" value="1"/>
</dbReference>
<feature type="compositionally biased region" description="Low complexity" evidence="11">
    <location>
        <begin position="226"/>
        <end position="240"/>
    </location>
</feature>
<sequence>MAVNDEDFGRDARSPVMPFLFPRLPYVSPCLSAESPRASASSRFLWRSGGSVTSLHSVEPLNPSVCPPGIRSPPNAEGGLYAFSTVSTLFSRPSFSLFRPPVLPLFPPSSGLALCSSEPANILPKESVSACPRANPGTCPVASPAATSGQGCPFGHGKSGHPVSDLLPSSPSFLSFEASSDTANVPPSASSAGCSIKHGSAASFSDSSAELPDECPMKRQPARKSFSFSSLFSSSPSKSSCPYGMGEGGEGTQGSNVEVPAGLSDVRERSTIPSASGQNWNYPSEKQFYRVTRAKGHQVDPGDMPAIVAIHNAVNEQTWVEILRFEALHQRECDTPKLLRFVGRPEDLTFKARVKHLLGYERPFDRHDWLIDRCGTKVRYLIDFYDGRATPEQEATGKVAIYIDARPDILSPHGLLDRVRMFFINKGWLQP</sequence>
<feature type="region of interest" description="Disordered" evidence="11">
    <location>
        <begin position="226"/>
        <end position="258"/>
    </location>
</feature>
<protein>
    <recommendedName>
        <fullName evidence="10">Holocytochrome c-type synthase</fullName>
        <ecNumber evidence="10">4.4.1.17</ecNumber>
    </recommendedName>
</protein>
<dbReference type="AlphaFoldDB" id="A0A0F7V580"/>
<evidence type="ECO:0000256" key="7">
    <source>
        <dbReference type="ARBA" id="ARBA00023128"/>
    </source>
</evidence>
<evidence type="ECO:0000256" key="10">
    <source>
        <dbReference type="RuleBase" id="RU363130"/>
    </source>
</evidence>
<reference evidence="12" key="1">
    <citation type="journal article" date="2015" name="PLoS ONE">
        <title>Comprehensive Evaluation of Toxoplasma gondii VEG and Neospora caninum LIV Genomes with Tachyzoite Stage Transcriptome and Proteome Defines Novel Transcript Features.</title>
        <authorList>
            <person name="Ramaprasad A."/>
            <person name="Mourier T."/>
            <person name="Naeem R."/>
            <person name="Malas T.B."/>
            <person name="Moussa E."/>
            <person name="Panigrahi A."/>
            <person name="Vermont S.J."/>
            <person name="Otto T.D."/>
            <person name="Wastling J."/>
            <person name="Pain A."/>
        </authorList>
    </citation>
    <scope>NUCLEOTIDE SEQUENCE</scope>
    <source>
        <strain evidence="12">VEG</strain>
    </source>
</reference>
<evidence type="ECO:0000256" key="5">
    <source>
        <dbReference type="ARBA" id="ARBA00022792"/>
    </source>
</evidence>
<gene>
    <name evidence="12" type="ORF">BN1205_099190</name>
</gene>
<keyword evidence="4 10" id="KW-0479">Metal-binding</keyword>
<dbReference type="PANTHER" id="PTHR12743:SF0">
    <property type="entry name" value="HOLOCYTOCHROME C-TYPE SYNTHASE"/>
    <property type="match status" value="1"/>
</dbReference>
<evidence type="ECO:0000313" key="12">
    <source>
        <dbReference type="EMBL" id="CEL77642.1"/>
    </source>
</evidence>
<dbReference type="GO" id="GO:0005743">
    <property type="term" value="C:mitochondrial inner membrane"/>
    <property type="evidence" value="ECO:0007669"/>
    <property type="project" value="UniProtKB-SubCell"/>
</dbReference>
<proteinExistence type="inferred from homology"/>
<comment type="function">
    <text evidence="10">Lyase that catalyzes the covalent linking of the heme group to the cytochrome C apoprotein to produce the mature functional cytochrome.</text>
</comment>
<dbReference type="Pfam" id="PF01265">
    <property type="entry name" value="Cyto_heme_lyase"/>
    <property type="match status" value="1"/>
</dbReference>
<dbReference type="EC" id="4.4.1.17" evidence="10"/>
<keyword evidence="6 10" id="KW-0408">Iron</keyword>
<comment type="similarity">
    <text evidence="2 10">Belongs to the cytochrome c-type heme lyase family.</text>
</comment>
<dbReference type="EMBL" id="LN714501">
    <property type="protein sequence ID" value="CEL77642.1"/>
    <property type="molecule type" value="Genomic_DNA"/>
</dbReference>
<accession>A0A0F7V580</accession>
<dbReference type="PROSITE" id="PS00822">
    <property type="entry name" value="CYTO_HEME_LYASE_2"/>
    <property type="match status" value="1"/>
</dbReference>
<keyword evidence="7 10" id="KW-0496">Mitochondrion</keyword>
<dbReference type="GO" id="GO:0046872">
    <property type="term" value="F:metal ion binding"/>
    <property type="evidence" value="ECO:0007669"/>
    <property type="project" value="UniProtKB-KW"/>
</dbReference>
<evidence type="ECO:0000256" key="4">
    <source>
        <dbReference type="ARBA" id="ARBA00022723"/>
    </source>
</evidence>
<evidence type="ECO:0000256" key="1">
    <source>
        <dbReference type="ARBA" id="ARBA00004273"/>
    </source>
</evidence>
<name>A0A0F7V580_TOXGV</name>
<evidence type="ECO:0000256" key="2">
    <source>
        <dbReference type="ARBA" id="ARBA00007255"/>
    </source>
</evidence>
<dbReference type="InterPro" id="IPR000511">
    <property type="entry name" value="Holocyt_c/c1_synthase"/>
</dbReference>
<evidence type="ECO:0000256" key="6">
    <source>
        <dbReference type="ARBA" id="ARBA00023004"/>
    </source>
</evidence>